<evidence type="ECO:0000313" key="1">
    <source>
        <dbReference type="Ensembl" id="ENSFTIP00000003457.1"/>
    </source>
</evidence>
<sequence>FPPPNLVLTTPQTSLVVVRCASKKTGSSYKNLGGRSPGKRYGFKKVDGRSERLLSLICISLGSSHAWEEGTLWDT</sequence>
<reference evidence="1" key="1">
    <citation type="submission" date="2025-08" db="UniProtKB">
        <authorList>
            <consortium name="Ensembl"/>
        </authorList>
    </citation>
    <scope>IDENTIFICATION</scope>
</reference>
<dbReference type="Proteomes" id="UP000694562">
    <property type="component" value="Unplaced"/>
</dbReference>
<name>A0A8C4TTS5_FALTI</name>
<proteinExistence type="predicted"/>
<evidence type="ECO:0000313" key="2">
    <source>
        <dbReference type="Proteomes" id="UP000694562"/>
    </source>
</evidence>
<accession>A0A8C4TTS5</accession>
<dbReference type="Ensembl" id="ENSFTIT00000003607.1">
    <property type="protein sequence ID" value="ENSFTIP00000003457.1"/>
    <property type="gene ID" value="ENSFTIG00000002377.1"/>
</dbReference>
<organism evidence="1 2">
    <name type="scientific">Falco tinnunculus</name>
    <name type="common">Common kestrel</name>
    <dbReference type="NCBI Taxonomy" id="100819"/>
    <lineage>
        <taxon>Eukaryota</taxon>
        <taxon>Metazoa</taxon>
        <taxon>Chordata</taxon>
        <taxon>Craniata</taxon>
        <taxon>Vertebrata</taxon>
        <taxon>Euteleostomi</taxon>
        <taxon>Archelosauria</taxon>
        <taxon>Archosauria</taxon>
        <taxon>Dinosauria</taxon>
        <taxon>Saurischia</taxon>
        <taxon>Theropoda</taxon>
        <taxon>Coelurosauria</taxon>
        <taxon>Aves</taxon>
        <taxon>Neognathae</taxon>
        <taxon>Neoaves</taxon>
        <taxon>Telluraves</taxon>
        <taxon>Australaves</taxon>
        <taxon>Falconiformes</taxon>
        <taxon>Falconidae</taxon>
        <taxon>Falco</taxon>
    </lineage>
</organism>
<dbReference type="OrthoDB" id="1867012at2759"/>
<protein>
    <submittedName>
        <fullName evidence="1">Uncharacterized protein</fullName>
    </submittedName>
</protein>
<keyword evidence="2" id="KW-1185">Reference proteome</keyword>
<reference evidence="1" key="2">
    <citation type="submission" date="2025-09" db="UniProtKB">
        <authorList>
            <consortium name="Ensembl"/>
        </authorList>
    </citation>
    <scope>IDENTIFICATION</scope>
</reference>
<dbReference type="AlphaFoldDB" id="A0A8C4TTS5"/>